<reference evidence="11 12" key="1">
    <citation type="journal article" date="2009" name="PLoS Genet.">
        <title>The genome of Nectria haematococca: contribution of supernumerary chromosomes to gene expansion.</title>
        <authorList>
            <person name="Coleman J.J."/>
            <person name="Rounsley S.D."/>
            <person name="Rodriguez-Carres M."/>
            <person name="Kuo A."/>
            <person name="Wasmann C.C."/>
            <person name="Grimwood J."/>
            <person name="Schmutz J."/>
            <person name="Taga M."/>
            <person name="White G.J."/>
            <person name="Zhou S."/>
            <person name="Schwartz D.C."/>
            <person name="Freitag M."/>
            <person name="Ma L.J."/>
            <person name="Danchin E.G."/>
            <person name="Henrissat B."/>
            <person name="Coutinho P.M."/>
            <person name="Nelson D.R."/>
            <person name="Straney D."/>
            <person name="Napoli C.A."/>
            <person name="Barker B.M."/>
            <person name="Gribskov M."/>
            <person name="Rep M."/>
            <person name="Kroken S."/>
            <person name="Molnar I."/>
            <person name="Rensing C."/>
            <person name="Kennell J.C."/>
            <person name="Zamora J."/>
            <person name="Farman M.L."/>
            <person name="Selker E.U."/>
            <person name="Salamov A."/>
            <person name="Shapiro H."/>
            <person name="Pangilinan J."/>
            <person name="Lindquist E."/>
            <person name="Lamers C."/>
            <person name="Grigoriev I.V."/>
            <person name="Geiser D.M."/>
            <person name="Covert S.F."/>
            <person name="Temporini E."/>
            <person name="Vanetten H.D."/>
        </authorList>
    </citation>
    <scope>NUCLEOTIDE SEQUENCE [LARGE SCALE GENOMIC DNA]</scope>
    <source>
        <strain evidence="12">ATCC MYA-4622 / CBS 123669 / FGSC 9596 / NRRL 45880 / 77-13-4</strain>
    </source>
</reference>
<keyword evidence="3 8" id="KW-0547">Nucleotide-binding</keyword>
<keyword evidence="4" id="KW-0418">Kinase</keyword>
<dbReference type="STRING" id="660122.C7ZCI5"/>
<dbReference type="EMBL" id="GG698918">
    <property type="protein sequence ID" value="EEU38268.1"/>
    <property type="molecule type" value="Genomic_DNA"/>
</dbReference>
<evidence type="ECO:0000256" key="1">
    <source>
        <dbReference type="ARBA" id="ARBA00012411"/>
    </source>
</evidence>
<dbReference type="Gene3D" id="1.10.510.10">
    <property type="entry name" value="Transferase(Phosphotransferase) domain 1"/>
    <property type="match status" value="1"/>
</dbReference>
<dbReference type="VEuPathDB" id="FungiDB:NECHADRAFT_77064"/>
<dbReference type="GeneID" id="9670413"/>
<dbReference type="Proteomes" id="UP000005206">
    <property type="component" value="Chromosome 2"/>
</dbReference>
<proteinExistence type="predicted"/>
<dbReference type="PROSITE" id="PS00108">
    <property type="entry name" value="PROTEIN_KINASE_ST"/>
    <property type="match status" value="1"/>
</dbReference>
<comment type="catalytic activity">
    <reaction evidence="7">
        <text>L-seryl-[protein] + ATP = O-phospho-L-seryl-[protein] + ADP + H(+)</text>
        <dbReference type="Rhea" id="RHEA:17989"/>
        <dbReference type="Rhea" id="RHEA-COMP:9863"/>
        <dbReference type="Rhea" id="RHEA-COMP:11604"/>
        <dbReference type="ChEBI" id="CHEBI:15378"/>
        <dbReference type="ChEBI" id="CHEBI:29999"/>
        <dbReference type="ChEBI" id="CHEBI:30616"/>
        <dbReference type="ChEBI" id="CHEBI:83421"/>
        <dbReference type="ChEBI" id="CHEBI:456216"/>
        <dbReference type="EC" id="2.7.11.24"/>
    </reaction>
    <physiologicalReaction direction="left-to-right" evidence="7">
        <dbReference type="Rhea" id="RHEA:17990"/>
    </physiologicalReaction>
</comment>
<evidence type="ECO:0000256" key="4">
    <source>
        <dbReference type="ARBA" id="ARBA00022777"/>
    </source>
</evidence>
<evidence type="ECO:0000256" key="8">
    <source>
        <dbReference type="PROSITE-ProRule" id="PRU10141"/>
    </source>
</evidence>
<comment type="catalytic activity">
    <reaction evidence="6">
        <text>L-threonyl-[protein] + ATP = O-phospho-L-threonyl-[protein] + ADP + H(+)</text>
        <dbReference type="Rhea" id="RHEA:46608"/>
        <dbReference type="Rhea" id="RHEA-COMP:11060"/>
        <dbReference type="Rhea" id="RHEA-COMP:11605"/>
        <dbReference type="ChEBI" id="CHEBI:15378"/>
        <dbReference type="ChEBI" id="CHEBI:30013"/>
        <dbReference type="ChEBI" id="CHEBI:30616"/>
        <dbReference type="ChEBI" id="CHEBI:61977"/>
        <dbReference type="ChEBI" id="CHEBI:456216"/>
        <dbReference type="EC" id="2.7.11.24"/>
    </reaction>
    <physiologicalReaction direction="left-to-right" evidence="6">
        <dbReference type="Rhea" id="RHEA:46609"/>
    </physiologicalReaction>
</comment>
<keyword evidence="5 8" id="KW-0067">ATP-binding</keyword>
<dbReference type="OrthoDB" id="4062651at2759"/>
<dbReference type="eggNOG" id="KOG0598">
    <property type="taxonomic scope" value="Eukaryota"/>
</dbReference>
<organism evidence="11 12">
    <name type="scientific">Fusarium vanettenii (strain ATCC MYA-4622 / CBS 123669 / FGSC 9596 / NRRL 45880 / 77-13-4)</name>
    <name type="common">Fusarium solani subsp. pisi</name>
    <dbReference type="NCBI Taxonomy" id="660122"/>
    <lineage>
        <taxon>Eukaryota</taxon>
        <taxon>Fungi</taxon>
        <taxon>Dikarya</taxon>
        <taxon>Ascomycota</taxon>
        <taxon>Pezizomycotina</taxon>
        <taxon>Sordariomycetes</taxon>
        <taxon>Hypocreomycetidae</taxon>
        <taxon>Hypocreales</taxon>
        <taxon>Nectriaceae</taxon>
        <taxon>Fusarium</taxon>
        <taxon>Fusarium solani species complex</taxon>
        <taxon>Fusarium vanettenii</taxon>
    </lineage>
</organism>
<dbReference type="PROSITE" id="PS00107">
    <property type="entry name" value="PROTEIN_KINASE_ATP"/>
    <property type="match status" value="1"/>
</dbReference>
<evidence type="ECO:0000256" key="7">
    <source>
        <dbReference type="ARBA" id="ARBA00048130"/>
    </source>
</evidence>
<evidence type="ECO:0000256" key="2">
    <source>
        <dbReference type="ARBA" id="ARBA00022679"/>
    </source>
</evidence>
<dbReference type="RefSeq" id="XP_003043981.1">
    <property type="nucleotide sequence ID" value="XM_003043935.1"/>
</dbReference>
<dbReference type="AlphaFoldDB" id="C7ZCI5"/>
<dbReference type="SUPFAM" id="SSF56112">
    <property type="entry name" value="Protein kinase-like (PK-like)"/>
    <property type="match status" value="1"/>
</dbReference>
<keyword evidence="12" id="KW-1185">Reference proteome</keyword>
<evidence type="ECO:0000313" key="12">
    <source>
        <dbReference type="Proteomes" id="UP000005206"/>
    </source>
</evidence>
<evidence type="ECO:0000256" key="3">
    <source>
        <dbReference type="ARBA" id="ARBA00022741"/>
    </source>
</evidence>
<dbReference type="HOGENOM" id="CLU_411655_0_0_1"/>
<dbReference type="InterPro" id="IPR050538">
    <property type="entry name" value="MAP_kinase_kinase_kinase"/>
</dbReference>
<dbReference type="GO" id="GO:0005524">
    <property type="term" value="F:ATP binding"/>
    <property type="evidence" value="ECO:0007669"/>
    <property type="project" value="UniProtKB-UniRule"/>
</dbReference>
<dbReference type="CDD" id="cd00180">
    <property type="entry name" value="PKc"/>
    <property type="match status" value="1"/>
</dbReference>
<evidence type="ECO:0000256" key="5">
    <source>
        <dbReference type="ARBA" id="ARBA00022840"/>
    </source>
</evidence>
<dbReference type="InParanoid" id="C7ZCI5"/>
<dbReference type="PANTHER" id="PTHR48016:SF56">
    <property type="entry name" value="MAPKK KINASE"/>
    <property type="match status" value="1"/>
</dbReference>
<dbReference type="KEGG" id="nhe:NECHADRAFT_77064"/>
<evidence type="ECO:0000259" key="10">
    <source>
        <dbReference type="PROSITE" id="PS50011"/>
    </source>
</evidence>
<dbReference type="SMART" id="SM00220">
    <property type="entry name" value="S_TKc"/>
    <property type="match status" value="1"/>
</dbReference>
<evidence type="ECO:0000256" key="6">
    <source>
        <dbReference type="ARBA" id="ARBA00047919"/>
    </source>
</evidence>
<evidence type="ECO:0000313" key="11">
    <source>
        <dbReference type="EMBL" id="EEU38268.1"/>
    </source>
</evidence>
<name>C7ZCI5_FUSV7</name>
<protein>
    <recommendedName>
        <fullName evidence="1">mitogen-activated protein kinase</fullName>
        <ecNumber evidence="1">2.7.11.24</ecNumber>
    </recommendedName>
</protein>
<feature type="region of interest" description="Disordered" evidence="9">
    <location>
        <begin position="606"/>
        <end position="646"/>
    </location>
</feature>
<feature type="compositionally biased region" description="Basic and acidic residues" evidence="9">
    <location>
        <begin position="618"/>
        <end position="641"/>
    </location>
</feature>
<dbReference type="InterPro" id="IPR008271">
    <property type="entry name" value="Ser/Thr_kinase_AS"/>
</dbReference>
<feature type="binding site" evidence="8">
    <location>
        <position position="381"/>
    </location>
    <ligand>
        <name>ATP</name>
        <dbReference type="ChEBI" id="CHEBI:30616"/>
    </ligand>
</feature>
<sequence>MPPRIKTFGPLDHVAQGVCISATRHFDFFTQKVRVSSNQISSLAQWQRDKSRGVQPIHAKYNLQVGHKTQQQDCLTYAPSTRESGSVSSYEADPNVLGTELAPCGEFGTVPISMSASRAHSSIGLSCFHVISDKPSPQALSQMPLLCHLYLRISITGEVRCGMKRWNGREASRTQSSWSSTSASLSCSVSVDCVSSRVREKASPSPSYSYLGSTESGSAELKLVPLDALNYPALHDSLTGEQIISIPPPDDVVEPDLFFLYLVVELFLWTRAEAVGLQLLYGFLAGARSYRRGILGVARVPLSRPTSLQPVPLKCSTKSSPVALTTAMPHKHKARIPISIRPRVKQPKINYEIIHPSIGSGAFGKVYKARNLDNGAMMAVKVVSIIDDGRDIKMLRNEVEILARSNHRHIIELITSEGWSGHDIKIFMTLKEGSLTSLALATSNAKLHDIAETALHHMLQALDYLASQNILHRDVKPDNILYSMVRGKPHFELGDFGLAIEARHYEDQAGTFCYMAPDVLLRGAAQTAKSDVWSLYATMLWVLDGRGFREKCRRLRDNGGPQQLFSDITDMTQPVPQELSHIEEMAAFNACCRASAGEMLDKLFPRHGNRNPNVNPPRQERVRRERGGGRREMERPRERTPGPRAFNVDDLVRAFDINLEEQQRGFD</sequence>
<dbReference type="Pfam" id="PF00069">
    <property type="entry name" value="Pkinase"/>
    <property type="match status" value="1"/>
</dbReference>
<dbReference type="PROSITE" id="PS50011">
    <property type="entry name" value="PROTEIN_KINASE_DOM"/>
    <property type="match status" value="1"/>
</dbReference>
<evidence type="ECO:0000256" key="9">
    <source>
        <dbReference type="SAM" id="MobiDB-lite"/>
    </source>
</evidence>
<dbReference type="GO" id="GO:0004707">
    <property type="term" value="F:MAP kinase activity"/>
    <property type="evidence" value="ECO:0007669"/>
    <property type="project" value="UniProtKB-EC"/>
</dbReference>
<dbReference type="InterPro" id="IPR000719">
    <property type="entry name" value="Prot_kinase_dom"/>
</dbReference>
<accession>C7ZCI5</accession>
<dbReference type="EC" id="2.7.11.24" evidence="1"/>
<feature type="domain" description="Protein kinase" evidence="10">
    <location>
        <begin position="352"/>
        <end position="605"/>
    </location>
</feature>
<dbReference type="InterPro" id="IPR017441">
    <property type="entry name" value="Protein_kinase_ATP_BS"/>
</dbReference>
<gene>
    <name evidence="11" type="ORF">NECHADRAFT_77064</name>
</gene>
<keyword evidence="2" id="KW-0808">Transferase</keyword>
<dbReference type="PANTHER" id="PTHR48016">
    <property type="entry name" value="MAP KINASE KINASE KINASE SSK2-RELATED-RELATED"/>
    <property type="match status" value="1"/>
</dbReference>
<dbReference type="InterPro" id="IPR011009">
    <property type="entry name" value="Kinase-like_dom_sf"/>
</dbReference>